<dbReference type="InterPro" id="IPR004175">
    <property type="entry name" value="RNA_CPDase"/>
</dbReference>
<dbReference type="GO" id="GO:0004113">
    <property type="term" value="F:2',3'-cyclic-nucleotide 3'-phosphodiesterase activity"/>
    <property type="evidence" value="ECO:0007669"/>
    <property type="project" value="InterPro"/>
</dbReference>
<comment type="caution">
    <text evidence="3">The sequence shown here is derived from an EMBL/GenBank/DDBJ whole genome shotgun (WGS) entry which is preliminary data.</text>
</comment>
<keyword evidence="1 2" id="KW-0378">Hydrolase</keyword>
<reference evidence="3" key="1">
    <citation type="submission" date="2018-08" db="EMBL/GenBank/DDBJ databases">
        <title>Murine metabolic-syndrome-specific gut microbial biobank.</title>
        <authorList>
            <person name="Liu C."/>
        </authorList>
    </citation>
    <scope>NUCLEOTIDE SEQUENCE [LARGE SCALE GENOMIC DNA]</scope>
    <source>
        <strain evidence="3">Z82</strain>
    </source>
</reference>
<dbReference type="PANTHER" id="PTHR35561">
    <property type="entry name" value="RNA 2',3'-CYCLIC PHOSPHODIESTERASE"/>
    <property type="match status" value="1"/>
</dbReference>
<evidence type="ECO:0000313" key="3">
    <source>
        <dbReference type="EMBL" id="NBI33836.1"/>
    </source>
</evidence>
<name>A0A7C9JCZ6_9BACT</name>
<organism evidence="3">
    <name type="scientific">Muribaculaceae bacterium Z82</name>
    <dbReference type="NCBI Taxonomy" id="2304548"/>
    <lineage>
        <taxon>Bacteria</taxon>
        <taxon>Pseudomonadati</taxon>
        <taxon>Bacteroidota</taxon>
        <taxon>Bacteroidia</taxon>
        <taxon>Bacteroidales</taxon>
        <taxon>Muribaculaceae</taxon>
    </lineage>
</organism>
<evidence type="ECO:0000256" key="2">
    <source>
        <dbReference type="HAMAP-Rule" id="MF_01940"/>
    </source>
</evidence>
<feature type="active site" description="Proton donor" evidence="2">
    <location>
        <position position="39"/>
    </location>
</feature>
<feature type="short sequence motif" description="HXTX 2" evidence="2">
    <location>
        <begin position="124"/>
        <end position="127"/>
    </location>
</feature>
<feature type="short sequence motif" description="HXTX 1" evidence="2">
    <location>
        <begin position="39"/>
        <end position="42"/>
    </location>
</feature>
<dbReference type="PANTHER" id="PTHR35561:SF1">
    <property type="entry name" value="RNA 2',3'-CYCLIC PHOSPHODIESTERASE"/>
    <property type="match status" value="1"/>
</dbReference>
<dbReference type="InterPro" id="IPR009097">
    <property type="entry name" value="Cyclic_Pdiesterase"/>
</dbReference>
<dbReference type="GO" id="GO:0008664">
    <property type="term" value="F:RNA 2',3'-cyclic 3'-phosphodiesterase activity"/>
    <property type="evidence" value="ECO:0007669"/>
    <property type="project" value="UniProtKB-EC"/>
</dbReference>
<dbReference type="EMBL" id="QWKH01000007">
    <property type="protein sequence ID" value="NBI33836.1"/>
    <property type="molecule type" value="Genomic_DNA"/>
</dbReference>
<dbReference type="AlphaFoldDB" id="A0A7C9JCZ6"/>
<evidence type="ECO:0000256" key="1">
    <source>
        <dbReference type="ARBA" id="ARBA00022801"/>
    </source>
</evidence>
<dbReference type="SUPFAM" id="SSF55144">
    <property type="entry name" value="LigT-like"/>
    <property type="match status" value="1"/>
</dbReference>
<comment type="similarity">
    <text evidence="2">Belongs to the 2H phosphoesterase superfamily. ThpR family.</text>
</comment>
<dbReference type="Pfam" id="PF13563">
    <property type="entry name" value="2_5_RNA_ligase2"/>
    <property type="match status" value="1"/>
</dbReference>
<proteinExistence type="inferred from homology"/>
<sequence>MRTFVALEIPDWYAGEVADFVRSFGPTVEGRFTPPENYHVTLAFLGNTPEPAVRQVMDVLDELIRIATPATLTPEGLGTFGRPHDCTLWLGFKRTDELDDLARDLRERLSARGIPFDEKRFMPHLTLARRVQLPEGSLPAAGFPGRCRTARVTLFKSTLQPEGASYQPLYTVELPDLPR</sequence>
<comment type="function">
    <text evidence="2">Hydrolyzes RNA 2',3'-cyclic phosphodiester to an RNA 2'-phosphomonoester.</text>
</comment>
<protein>
    <recommendedName>
        <fullName evidence="2">RNA 2',3'-cyclic phosphodiesterase</fullName>
        <shortName evidence="2">RNA 2',3'-CPDase</shortName>
        <ecNumber evidence="2">3.1.4.58</ecNumber>
    </recommendedName>
</protein>
<comment type="catalytic activity">
    <reaction evidence="2">
        <text>a 3'-end 2',3'-cyclophospho-ribonucleotide-RNA + H2O = a 3'-end 2'-phospho-ribonucleotide-RNA + H(+)</text>
        <dbReference type="Rhea" id="RHEA:11828"/>
        <dbReference type="Rhea" id="RHEA-COMP:10464"/>
        <dbReference type="Rhea" id="RHEA-COMP:17353"/>
        <dbReference type="ChEBI" id="CHEBI:15377"/>
        <dbReference type="ChEBI" id="CHEBI:15378"/>
        <dbReference type="ChEBI" id="CHEBI:83064"/>
        <dbReference type="ChEBI" id="CHEBI:173113"/>
        <dbReference type="EC" id="3.1.4.58"/>
    </reaction>
</comment>
<dbReference type="NCBIfam" id="TIGR02258">
    <property type="entry name" value="2_5_ligase"/>
    <property type="match status" value="1"/>
</dbReference>
<dbReference type="EC" id="3.1.4.58" evidence="2"/>
<feature type="active site" description="Proton acceptor" evidence="2">
    <location>
        <position position="124"/>
    </location>
</feature>
<dbReference type="Gene3D" id="3.90.1140.10">
    <property type="entry name" value="Cyclic phosphodiesterase"/>
    <property type="match status" value="1"/>
</dbReference>
<gene>
    <name evidence="3" type="primary">thpR</name>
    <name evidence="3" type="ORF">D1639_02050</name>
</gene>
<accession>A0A7C9JCZ6</accession>
<dbReference type="HAMAP" id="MF_01940">
    <property type="entry name" value="RNA_CPDase"/>
    <property type="match status" value="1"/>
</dbReference>